<dbReference type="PROSITE" id="PS50222">
    <property type="entry name" value="EF_HAND_2"/>
    <property type="match status" value="1"/>
</dbReference>
<dbReference type="InterPro" id="IPR018247">
    <property type="entry name" value="EF_Hand_1_Ca_BS"/>
</dbReference>
<proteinExistence type="predicted"/>
<dbReference type="PANTHER" id="PTHR45942">
    <property type="entry name" value="PROTEIN PHOSPATASE 3 REGULATORY SUBUNIT B ALPHA ISOFORM TYPE 1"/>
    <property type="match status" value="1"/>
</dbReference>
<dbReference type="STRING" id="37360.A0A0G4IJK4"/>
<dbReference type="PROSITE" id="PS00018">
    <property type="entry name" value="EF_HAND_1"/>
    <property type="match status" value="1"/>
</dbReference>
<dbReference type="SMART" id="SM00054">
    <property type="entry name" value="EFh"/>
    <property type="match status" value="2"/>
</dbReference>
<evidence type="ECO:0000256" key="3">
    <source>
        <dbReference type="ARBA" id="ARBA00022837"/>
    </source>
</evidence>
<evidence type="ECO:0000313" key="7">
    <source>
        <dbReference type="Proteomes" id="UP000039324"/>
    </source>
</evidence>
<protein>
    <recommendedName>
        <fullName evidence="4">EF-hand domain-containing protein</fullName>
    </recommendedName>
</protein>
<evidence type="ECO:0000313" key="8">
    <source>
        <dbReference type="Proteomes" id="UP000290189"/>
    </source>
</evidence>
<evidence type="ECO:0000313" key="6">
    <source>
        <dbReference type="EMBL" id="SPQ96202.1"/>
    </source>
</evidence>
<dbReference type="SUPFAM" id="SSF47473">
    <property type="entry name" value="EF-hand"/>
    <property type="match status" value="1"/>
</dbReference>
<dbReference type="AlphaFoldDB" id="A0A0G4IJK4"/>
<feature type="domain" description="EF-hand" evidence="4">
    <location>
        <begin position="97"/>
        <end position="132"/>
    </location>
</feature>
<keyword evidence="2" id="KW-0677">Repeat</keyword>
<accession>A0A0G4IJK4</accession>
<keyword evidence="6" id="KW-0496">Mitochondrion</keyword>
<sequence length="180" mass="20546">MGNANTTGLTADDIDELRSPDISQFTEKEIRSLYERFRRLDKTFSGVISTHDFELIPELSMNPLCPRIIAMFDKTRLDRVNFRDFVRTLWLFSPRCPADRKVRAAFDAYDVDGDGRIGHDDLVYILKLLAGINLSDDQLRSIVADTMAAVDVDRKGYIDLADFEKNIGHDLAQKFLTVQI</sequence>
<gene>
    <name evidence="5" type="ORF">PBRA_004115</name>
    <name evidence="6" type="ORF">PLBR_LOCUS3417</name>
</gene>
<evidence type="ECO:0000259" key="4">
    <source>
        <dbReference type="PROSITE" id="PS50222"/>
    </source>
</evidence>
<keyword evidence="7" id="KW-1185">Reference proteome</keyword>
<organism evidence="5 7">
    <name type="scientific">Plasmodiophora brassicae</name>
    <name type="common">Clubroot disease agent</name>
    <dbReference type="NCBI Taxonomy" id="37360"/>
    <lineage>
        <taxon>Eukaryota</taxon>
        <taxon>Sar</taxon>
        <taxon>Rhizaria</taxon>
        <taxon>Endomyxa</taxon>
        <taxon>Phytomyxea</taxon>
        <taxon>Plasmodiophorida</taxon>
        <taxon>Plasmodiophoridae</taxon>
        <taxon>Plasmodiophora</taxon>
    </lineage>
</organism>
<reference evidence="5 7" key="1">
    <citation type="submission" date="2015-02" db="EMBL/GenBank/DDBJ databases">
        <authorList>
            <person name="Chooi Y.-H."/>
        </authorList>
    </citation>
    <scope>NUCLEOTIDE SEQUENCE [LARGE SCALE GENOMIC DNA]</scope>
    <source>
        <strain evidence="5">E3</strain>
    </source>
</reference>
<evidence type="ECO:0000256" key="2">
    <source>
        <dbReference type="ARBA" id="ARBA00022737"/>
    </source>
</evidence>
<dbReference type="Proteomes" id="UP000290189">
    <property type="component" value="Unassembled WGS sequence"/>
</dbReference>
<evidence type="ECO:0000256" key="1">
    <source>
        <dbReference type="ARBA" id="ARBA00022723"/>
    </source>
</evidence>
<reference evidence="6 8" key="2">
    <citation type="submission" date="2018-03" db="EMBL/GenBank/DDBJ databases">
        <authorList>
            <person name="Fogelqvist J."/>
        </authorList>
    </citation>
    <scope>NUCLEOTIDE SEQUENCE [LARGE SCALE GENOMIC DNA]</scope>
</reference>
<dbReference type="InterPro" id="IPR011992">
    <property type="entry name" value="EF-hand-dom_pair"/>
</dbReference>
<dbReference type="EMBL" id="OVEO01000005">
    <property type="protein sequence ID" value="SPQ96202.1"/>
    <property type="molecule type" value="Genomic_DNA"/>
</dbReference>
<dbReference type="Proteomes" id="UP000039324">
    <property type="component" value="Unassembled WGS sequence"/>
</dbReference>
<dbReference type="InterPro" id="IPR002048">
    <property type="entry name" value="EF_hand_dom"/>
</dbReference>
<dbReference type="OrthoDB" id="191686at2759"/>
<evidence type="ECO:0000313" key="5">
    <source>
        <dbReference type="EMBL" id="CEO95349.1"/>
    </source>
</evidence>
<keyword evidence="1" id="KW-0479">Metal-binding</keyword>
<dbReference type="Pfam" id="PF13499">
    <property type="entry name" value="EF-hand_7"/>
    <property type="match status" value="1"/>
</dbReference>
<name>A0A0G4IJK4_PLABS</name>
<dbReference type="GO" id="GO:0005509">
    <property type="term" value="F:calcium ion binding"/>
    <property type="evidence" value="ECO:0007669"/>
    <property type="project" value="InterPro"/>
</dbReference>
<dbReference type="Gene3D" id="1.10.238.10">
    <property type="entry name" value="EF-hand"/>
    <property type="match status" value="1"/>
</dbReference>
<dbReference type="EMBL" id="CDSF01000013">
    <property type="protein sequence ID" value="CEO95349.1"/>
    <property type="molecule type" value="Genomic_DNA"/>
</dbReference>
<keyword evidence="3" id="KW-0106">Calcium</keyword>
<geneLocation type="mitochondrion" evidence="6"/>
<dbReference type="OMA" id="LKFAFRM"/>